<evidence type="ECO:0000313" key="12">
    <source>
        <dbReference type="Proteomes" id="UP000198406"/>
    </source>
</evidence>
<feature type="region of interest" description="Disordered" evidence="10">
    <location>
        <begin position="1"/>
        <end position="26"/>
    </location>
</feature>
<evidence type="ECO:0000256" key="8">
    <source>
        <dbReference type="ARBA" id="ARBA00023163"/>
    </source>
</evidence>
<dbReference type="GO" id="GO:0070860">
    <property type="term" value="C:RNA polymerase I core factor complex"/>
    <property type="evidence" value="ECO:0007669"/>
    <property type="project" value="InterPro"/>
</dbReference>
<dbReference type="PANTHER" id="PTHR31576">
    <property type="entry name" value="TATA BOX-BINDING PROTEIN-ASSOCIATED FACTOR RNA POLYMERASE I SUBUNIT B"/>
    <property type="match status" value="1"/>
</dbReference>
<evidence type="ECO:0000256" key="6">
    <source>
        <dbReference type="ARBA" id="ARBA00023015"/>
    </source>
</evidence>
<evidence type="ECO:0000256" key="10">
    <source>
        <dbReference type="SAM" id="MobiDB-lite"/>
    </source>
</evidence>
<sequence length="622" mass="70604">MSSSFNWWEEEEDDDNNDDDNDGDDAVVKVGRESSSLASHLGPFRQQHHVIFQCEHCGSTDAYHDPTSGQDVCTSCFTQSQRNLTQEVDEDDIHVLAARRGMALKAMRPSYGGSGSRQQLTKKRPLEELDQSQPLPNLEVCLEAMSYVLMEAARLFALQVLQMHTVRDRHDYLQRVQQLWLRYLCAWKKGAQILGEKFPVWRFSFRDLFLPSSTRGLVMANLAYWSKRKVEEQLAEERKHRATTSIKQEDDDESNDKSDTKDQQTNAQAATVPNPTATQATTRKRPLPPNTKSTKKKVTMERLIASLGERSDYKRAALRIEPSMDLIMAILWLACSKRGITSFQACQWMAQSPFLRAWDWLPPHLQRKVAFLSSFFSVSCAPRPRTLEDLATWLAAACQMKTLDNWSETHQEVIFHSVPAIPTMLTFLVAQANLPPVILTRSLGLLGLEGTAPWPGISLDYFSRTEDFLAIVAMACLMDAEWMSWSFRLSGKVNIPWNECHFVHLTHADVEHYLDFLDRQRLFAKSRVWCGFDNLLSLVPDGGDDDSDVSESEPVAHSRPLVCDLSRTADDKEAKFHVLLGFLAYSVQGDVTRIRHRLAALLAAKQKAELAMKQKNKAKPKS</sequence>
<organism evidence="11 12">
    <name type="scientific">Fistulifera solaris</name>
    <name type="common">Oleaginous diatom</name>
    <dbReference type="NCBI Taxonomy" id="1519565"/>
    <lineage>
        <taxon>Eukaryota</taxon>
        <taxon>Sar</taxon>
        <taxon>Stramenopiles</taxon>
        <taxon>Ochrophyta</taxon>
        <taxon>Bacillariophyta</taxon>
        <taxon>Bacillariophyceae</taxon>
        <taxon>Bacillariophycidae</taxon>
        <taxon>Naviculales</taxon>
        <taxon>Naviculaceae</taxon>
        <taxon>Fistulifera</taxon>
    </lineage>
</organism>
<dbReference type="GO" id="GO:0008270">
    <property type="term" value="F:zinc ion binding"/>
    <property type="evidence" value="ECO:0007669"/>
    <property type="project" value="UniProtKB-KW"/>
</dbReference>
<reference evidence="11 12" key="1">
    <citation type="journal article" date="2015" name="Plant Cell">
        <title>Oil accumulation by the oleaginous diatom Fistulifera solaris as revealed by the genome and transcriptome.</title>
        <authorList>
            <person name="Tanaka T."/>
            <person name="Maeda Y."/>
            <person name="Veluchamy A."/>
            <person name="Tanaka M."/>
            <person name="Abida H."/>
            <person name="Marechal E."/>
            <person name="Bowler C."/>
            <person name="Muto M."/>
            <person name="Sunaga Y."/>
            <person name="Tanaka M."/>
            <person name="Yoshino T."/>
            <person name="Taniguchi T."/>
            <person name="Fukuda Y."/>
            <person name="Nemoto M."/>
            <person name="Matsumoto M."/>
            <person name="Wong P.S."/>
            <person name="Aburatani S."/>
            <person name="Fujibuchi W."/>
        </authorList>
    </citation>
    <scope>NUCLEOTIDE SEQUENCE [LARGE SCALE GENOMIC DNA]</scope>
    <source>
        <strain evidence="11 12">JPCC DA0580</strain>
    </source>
</reference>
<dbReference type="EMBL" id="BDSP01000045">
    <property type="protein sequence ID" value="GAX11870.1"/>
    <property type="molecule type" value="Genomic_DNA"/>
</dbReference>
<name>A0A1Z5JCY5_FISSO</name>
<comment type="similarity">
    <text evidence="2">Belongs to the RRN7/TAF1B family.</text>
</comment>
<dbReference type="Proteomes" id="UP000198406">
    <property type="component" value="Unassembled WGS sequence"/>
</dbReference>
<feature type="compositionally biased region" description="Polar residues" evidence="10">
    <location>
        <begin position="263"/>
        <end position="281"/>
    </location>
</feature>
<dbReference type="InterPro" id="IPR033599">
    <property type="entry name" value="TAF1B/Rrn7"/>
</dbReference>
<keyword evidence="8" id="KW-0804">Transcription</keyword>
<keyword evidence="4" id="KW-0863">Zinc-finger</keyword>
<evidence type="ECO:0000256" key="9">
    <source>
        <dbReference type="ARBA" id="ARBA00023242"/>
    </source>
</evidence>
<dbReference type="InParanoid" id="A0A1Z5JCY5"/>
<proteinExistence type="inferred from homology"/>
<dbReference type="AlphaFoldDB" id="A0A1Z5JCY5"/>
<keyword evidence="12" id="KW-1185">Reference proteome</keyword>
<dbReference type="OrthoDB" id="49468at2759"/>
<keyword evidence="3" id="KW-0479">Metal-binding</keyword>
<feature type="region of interest" description="Disordered" evidence="10">
    <location>
        <begin position="236"/>
        <end position="298"/>
    </location>
</feature>
<evidence type="ECO:0000256" key="7">
    <source>
        <dbReference type="ARBA" id="ARBA00023125"/>
    </source>
</evidence>
<comment type="subcellular location">
    <subcellularLocation>
        <location evidence="1">Nucleus</location>
        <location evidence="1">Nucleolus</location>
    </subcellularLocation>
</comment>
<evidence type="ECO:0000256" key="3">
    <source>
        <dbReference type="ARBA" id="ARBA00022723"/>
    </source>
</evidence>
<feature type="compositionally biased region" description="Acidic residues" evidence="10">
    <location>
        <begin position="8"/>
        <end position="25"/>
    </location>
</feature>
<dbReference type="GO" id="GO:0042790">
    <property type="term" value="P:nucleolar large rRNA transcription by RNA polymerase I"/>
    <property type="evidence" value="ECO:0007669"/>
    <property type="project" value="TreeGrafter"/>
</dbReference>
<dbReference type="GO" id="GO:0001164">
    <property type="term" value="F:RNA polymerase I core promoter sequence-specific DNA binding"/>
    <property type="evidence" value="ECO:0007669"/>
    <property type="project" value="InterPro"/>
</dbReference>
<keyword evidence="6" id="KW-0805">Transcription regulation</keyword>
<comment type="caution">
    <text evidence="11">The sequence shown here is derived from an EMBL/GenBank/DDBJ whole genome shotgun (WGS) entry which is preliminary data.</text>
</comment>
<evidence type="ECO:0000256" key="5">
    <source>
        <dbReference type="ARBA" id="ARBA00022833"/>
    </source>
</evidence>
<evidence type="ECO:0000256" key="2">
    <source>
        <dbReference type="ARBA" id="ARBA00006899"/>
    </source>
</evidence>
<evidence type="ECO:0000256" key="1">
    <source>
        <dbReference type="ARBA" id="ARBA00004604"/>
    </source>
</evidence>
<dbReference type="PANTHER" id="PTHR31576:SF2">
    <property type="entry name" value="TATA BOX-BINDING PROTEIN-ASSOCIATED FACTOR RNA POLYMERASE I SUBUNIT B"/>
    <property type="match status" value="1"/>
</dbReference>
<evidence type="ECO:0000313" key="11">
    <source>
        <dbReference type="EMBL" id="GAX11870.1"/>
    </source>
</evidence>
<protein>
    <submittedName>
        <fullName evidence="11">Uncharacterized protein</fullName>
    </submittedName>
</protein>
<keyword evidence="9" id="KW-0539">Nucleus</keyword>
<keyword evidence="5" id="KW-0862">Zinc</keyword>
<keyword evidence="7" id="KW-0238">DNA-binding</keyword>
<gene>
    <name evidence="11" type="ORF">FisN_20Lh073</name>
</gene>
<evidence type="ECO:0000256" key="4">
    <source>
        <dbReference type="ARBA" id="ARBA00022771"/>
    </source>
</evidence>
<accession>A0A1Z5JCY5</accession>